<name>A0A0R1VCB6_9LACO</name>
<reference evidence="2 3" key="1">
    <citation type="journal article" date="2015" name="Genome Announc.">
        <title>Expanding the biotechnology potential of lactobacilli through comparative genomics of 213 strains and associated genera.</title>
        <authorList>
            <person name="Sun Z."/>
            <person name="Harris H.M."/>
            <person name="McCann A."/>
            <person name="Guo C."/>
            <person name="Argimon S."/>
            <person name="Zhang W."/>
            <person name="Yang X."/>
            <person name="Jeffery I.B."/>
            <person name="Cooney J.C."/>
            <person name="Kagawa T.F."/>
            <person name="Liu W."/>
            <person name="Song Y."/>
            <person name="Salvetti E."/>
            <person name="Wrobel A."/>
            <person name="Rasinkangas P."/>
            <person name="Parkhill J."/>
            <person name="Rea M.C."/>
            <person name="O'Sullivan O."/>
            <person name="Ritari J."/>
            <person name="Douillard F.P."/>
            <person name="Paul Ross R."/>
            <person name="Yang R."/>
            <person name="Briner A.E."/>
            <person name="Felis G.E."/>
            <person name="de Vos W.M."/>
            <person name="Barrangou R."/>
            <person name="Klaenhammer T.R."/>
            <person name="Caufield P.W."/>
            <person name="Cui Y."/>
            <person name="Zhang H."/>
            <person name="O'Toole P.W."/>
        </authorList>
    </citation>
    <scope>NUCLEOTIDE SEQUENCE [LARGE SCALE GENOMIC DNA]</scope>
    <source>
        <strain evidence="2 3">DSM 16045</strain>
    </source>
</reference>
<sequence length="108" mass="12691">MKITINADLLDGLVLVLLSRQDYYGYALTQDMQAVISISESTMYPVLRRLKKNGYLETYDQALDGRNRRYYRILPEGQEHLERIIKMWNDYKESLDQIFNGHLDGEEG</sequence>
<protein>
    <submittedName>
        <fullName evidence="2">Transcriptional regulator, PadR-like family</fullName>
    </submittedName>
</protein>
<dbReference type="SUPFAM" id="SSF46785">
    <property type="entry name" value="Winged helix' DNA-binding domain"/>
    <property type="match status" value="1"/>
</dbReference>
<keyword evidence="3" id="KW-1185">Reference proteome</keyword>
<comment type="caution">
    <text evidence="2">The sequence shown here is derived from an EMBL/GenBank/DDBJ whole genome shotgun (WGS) entry which is preliminary data.</text>
</comment>
<feature type="domain" description="Transcription regulator PadR N-terminal" evidence="1">
    <location>
        <begin position="14"/>
        <end position="82"/>
    </location>
</feature>
<dbReference type="Proteomes" id="UP000051739">
    <property type="component" value="Unassembled WGS sequence"/>
</dbReference>
<dbReference type="InterPro" id="IPR036390">
    <property type="entry name" value="WH_DNA-bd_sf"/>
</dbReference>
<dbReference type="Pfam" id="PF03551">
    <property type="entry name" value="PadR"/>
    <property type="match status" value="1"/>
</dbReference>
<dbReference type="PANTHER" id="PTHR33169:SF14">
    <property type="entry name" value="TRANSCRIPTIONAL REGULATOR RV3488"/>
    <property type="match status" value="1"/>
</dbReference>
<dbReference type="AlphaFoldDB" id="A0A0R1VCB6"/>
<organism evidence="2 3">
    <name type="scientific">Limosilactobacillus gastricus DSM 16045</name>
    <dbReference type="NCBI Taxonomy" id="1423749"/>
    <lineage>
        <taxon>Bacteria</taxon>
        <taxon>Bacillati</taxon>
        <taxon>Bacillota</taxon>
        <taxon>Bacilli</taxon>
        <taxon>Lactobacillales</taxon>
        <taxon>Lactobacillaceae</taxon>
        <taxon>Limosilactobacillus</taxon>
    </lineage>
</organism>
<dbReference type="InterPro" id="IPR052509">
    <property type="entry name" value="Metal_resp_DNA-bind_regulator"/>
</dbReference>
<dbReference type="InterPro" id="IPR005149">
    <property type="entry name" value="Tscrpt_reg_PadR_N"/>
</dbReference>
<dbReference type="Gene3D" id="1.10.10.10">
    <property type="entry name" value="Winged helix-like DNA-binding domain superfamily/Winged helix DNA-binding domain"/>
    <property type="match status" value="1"/>
</dbReference>
<accession>A0A0R1VCB6</accession>
<evidence type="ECO:0000259" key="1">
    <source>
        <dbReference type="Pfam" id="PF03551"/>
    </source>
</evidence>
<dbReference type="RefSeq" id="WP_056936905.1">
    <property type="nucleotide sequence ID" value="NZ_AZFN01000005.1"/>
</dbReference>
<evidence type="ECO:0000313" key="2">
    <source>
        <dbReference type="EMBL" id="KRM03134.1"/>
    </source>
</evidence>
<gene>
    <name evidence="2" type="ORF">FC60_GL001430</name>
</gene>
<dbReference type="PANTHER" id="PTHR33169">
    <property type="entry name" value="PADR-FAMILY TRANSCRIPTIONAL REGULATOR"/>
    <property type="match status" value="1"/>
</dbReference>
<dbReference type="EMBL" id="AZFN01000005">
    <property type="protein sequence ID" value="KRM03134.1"/>
    <property type="molecule type" value="Genomic_DNA"/>
</dbReference>
<dbReference type="PATRIC" id="fig|1423749.3.peg.1474"/>
<dbReference type="InterPro" id="IPR036388">
    <property type="entry name" value="WH-like_DNA-bd_sf"/>
</dbReference>
<evidence type="ECO:0000313" key="3">
    <source>
        <dbReference type="Proteomes" id="UP000051739"/>
    </source>
</evidence>
<proteinExistence type="predicted"/>